<dbReference type="PANTHER" id="PTHR35580:SF1">
    <property type="entry name" value="PHYTASE-LIKE DOMAIN-CONTAINING PROTEIN"/>
    <property type="match status" value="1"/>
</dbReference>
<feature type="signal peptide" evidence="1">
    <location>
        <begin position="1"/>
        <end position="26"/>
    </location>
</feature>
<evidence type="ECO:0000313" key="3">
    <source>
        <dbReference type="Proteomes" id="UP000355283"/>
    </source>
</evidence>
<organism evidence="2 3">
    <name type="scientific">Nannochloropsis salina CCMP1776</name>
    <dbReference type="NCBI Taxonomy" id="1027361"/>
    <lineage>
        <taxon>Eukaryota</taxon>
        <taxon>Sar</taxon>
        <taxon>Stramenopiles</taxon>
        <taxon>Ochrophyta</taxon>
        <taxon>Eustigmatophyceae</taxon>
        <taxon>Eustigmatales</taxon>
        <taxon>Monodopsidaceae</taxon>
        <taxon>Microchloropsis</taxon>
        <taxon>Microchloropsis salina</taxon>
    </lineage>
</organism>
<dbReference type="AlphaFoldDB" id="A0A4D9D560"/>
<keyword evidence="3" id="KW-1185">Reference proteome</keyword>
<keyword evidence="1" id="KW-0732">Signal</keyword>
<evidence type="ECO:0008006" key="4">
    <source>
        <dbReference type="Google" id="ProtNLM"/>
    </source>
</evidence>
<comment type="caution">
    <text evidence="2">The sequence shown here is derived from an EMBL/GenBank/DDBJ whole genome shotgun (WGS) entry which is preliminary data.</text>
</comment>
<reference evidence="2 3" key="1">
    <citation type="submission" date="2019-01" db="EMBL/GenBank/DDBJ databases">
        <title>Nuclear Genome Assembly of the Microalgal Biofuel strain Nannochloropsis salina CCMP1776.</title>
        <authorList>
            <person name="Hovde B."/>
        </authorList>
    </citation>
    <scope>NUCLEOTIDE SEQUENCE [LARGE SCALE GENOMIC DNA]</scope>
    <source>
        <strain evidence="2 3">CCMP1776</strain>
    </source>
</reference>
<proteinExistence type="predicted"/>
<feature type="chain" id="PRO_5020032585" description="Bulb-type lectin domain-containing protein" evidence="1">
    <location>
        <begin position="27"/>
        <end position="510"/>
    </location>
</feature>
<accession>A0A4D9D560</accession>
<dbReference type="Proteomes" id="UP000355283">
    <property type="component" value="Unassembled WGS sequence"/>
</dbReference>
<sequence length="510" mass="54080">MLSATSRGNFFQLFLCLLAFSPGTLSQGIYQPINSIDSLGGTKSEHAFRLTPDPINGTYKYLAGVFQSPILFFPSPSTVAPVTALQNVTTPDAEGALLLKIRHSDNAVIWALAMGGDTGENRGFDVAVSLDGAAVYVVGEFTSTHFQLGSYTFQREGISDGYVAKVDAGNGTVLWARTFGGIEADSIKSVVVEPTSGDIIVGGDFYSPVAAFNNDSHMPDVGARTLTRVGLSDIWVARLGCEDGIVQWVGQLAGPRSQVMGMNTTYGQFPHAFEAPGHSLAVDEANNLYVTGAINSSRLTYNPGQPGSNSFWRERPRLQGDGVVLKLACDTGVFGWGTVFGELSGNNFGYTVAVAPNNGSSDVFVGGALSGTPIVLDTSVRVYLDENNTIFEDSFAFVARFAVADGSLRWVKALGFSPGDRVLSLAVETSRNVVHAAGFVTQSALPFGQQYGGMASDATTGDGFLWTLQPDDGEVIGGRVLAGEGQEVIHSPPQAFPLLYRHRSLPSSLQ</sequence>
<dbReference type="InterPro" id="IPR052918">
    <property type="entry name" value="Motility_Chemotaxis_Reg"/>
</dbReference>
<name>A0A4D9D560_9STRA</name>
<evidence type="ECO:0000256" key="1">
    <source>
        <dbReference type="SAM" id="SignalP"/>
    </source>
</evidence>
<dbReference type="EMBL" id="SDOX01000007">
    <property type="protein sequence ID" value="TFJ86702.1"/>
    <property type="molecule type" value="Genomic_DNA"/>
</dbReference>
<protein>
    <recommendedName>
        <fullName evidence="4">Bulb-type lectin domain-containing protein</fullName>
    </recommendedName>
</protein>
<gene>
    <name evidence="2" type="ORF">NSK_001790</name>
</gene>
<evidence type="ECO:0000313" key="2">
    <source>
        <dbReference type="EMBL" id="TFJ86702.1"/>
    </source>
</evidence>
<dbReference type="PANTHER" id="PTHR35580">
    <property type="entry name" value="CELL SURFACE GLYCOPROTEIN (S-LAYER PROTEIN)-LIKE PROTEIN"/>
    <property type="match status" value="1"/>
</dbReference>